<organism evidence="6 7">
    <name type="scientific">Aliarcobacter thereius</name>
    <dbReference type="NCBI Taxonomy" id="544718"/>
    <lineage>
        <taxon>Bacteria</taxon>
        <taxon>Pseudomonadati</taxon>
        <taxon>Campylobacterota</taxon>
        <taxon>Epsilonproteobacteria</taxon>
        <taxon>Campylobacterales</taxon>
        <taxon>Arcobacteraceae</taxon>
        <taxon>Aliarcobacter</taxon>
    </lineage>
</organism>
<evidence type="ECO:0000313" key="7">
    <source>
        <dbReference type="Proteomes" id="UP000093281"/>
    </source>
</evidence>
<dbReference type="GO" id="GO:0032259">
    <property type="term" value="P:methylation"/>
    <property type="evidence" value="ECO:0007669"/>
    <property type="project" value="UniProtKB-KW"/>
</dbReference>
<evidence type="ECO:0000256" key="3">
    <source>
        <dbReference type="ARBA" id="ARBA00022679"/>
    </source>
</evidence>
<sequence>MTNKYPKVNYIGNKEKISSWICEQIPKDVNSVFDAFSGGCSFSFEAKKRGYKVISNDILKVNYNLSKALIENKNITLNKEDIDFIFKGKPKSSFITKNYSNIFFFENECKELDLYKENIDNLKCEYKKALAFSLIRRAMIRKMPYSRFTIKWDKIVQLRDEVYSYEKYKRKRAYHNQSFKEHFIANLDEYNKAIFDNLQENKSYNEDIFDLVSKVKADLIYLDPPYSGTMNNYFAFYGFIDEYITSKKQKSFKNNFISKNTIFKTFEELFSKLKHYKYWLLSYNNKSYPSKNEMIKLLGKYTNDDIQAIEKEHIYKLTGKENKQNNSEYLFFVKNKYYGNSNL</sequence>
<dbReference type="SUPFAM" id="SSF53335">
    <property type="entry name" value="S-adenosyl-L-methionine-dependent methyltransferases"/>
    <property type="match status" value="1"/>
</dbReference>
<keyword evidence="3 6" id="KW-0808">Transferase</keyword>
<dbReference type="InterPro" id="IPR012327">
    <property type="entry name" value="MeTrfase_D12"/>
</dbReference>
<dbReference type="PRINTS" id="PR00505">
    <property type="entry name" value="D12N6MTFRASE"/>
</dbReference>
<dbReference type="PROSITE" id="PS00092">
    <property type="entry name" value="N6_MTASE"/>
    <property type="match status" value="1"/>
</dbReference>
<dbReference type="Proteomes" id="UP000093281">
    <property type="component" value="Unassembled WGS sequence"/>
</dbReference>
<evidence type="ECO:0000256" key="2">
    <source>
        <dbReference type="ARBA" id="ARBA00022603"/>
    </source>
</evidence>
<evidence type="ECO:0000313" key="6">
    <source>
        <dbReference type="EMBL" id="OCM00492.1"/>
    </source>
</evidence>
<accession>A0A1C0BA98</accession>
<dbReference type="InterPro" id="IPR002052">
    <property type="entry name" value="DNA_methylase_N6_adenine_CS"/>
</dbReference>
<name>A0A1C0BA98_9BACT</name>
<dbReference type="GO" id="GO:0009307">
    <property type="term" value="P:DNA restriction-modification system"/>
    <property type="evidence" value="ECO:0007669"/>
    <property type="project" value="InterPro"/>
</dbReference>
<evidence type="ECO:0000256" key="1">
    <source>
        <dbReference type="ARBA" id="ARBA00011900"/>
    </source>
</evidence>
<dbReference type="GO" id="GO:0003676">
    <property type="term" value="F:nucleic acid binding"/>
    <property type="evidence" value="ECO:0007669"/>
    <property type="project" value="InterPro"/>
</dbReference>
<dbReference type="OrthoDB" id="9805629at2"/>
<dbReference type="EC" id="2.1.1.72" evidence="1"/>
<dbReference type="RefSeq" id="WP_066185342.1">
    <property type="nucleotide sequence ID" value="NZ_LCUJ01000001.1"/>
</dbReference>
<dbReference type="GO" id="GO:0009007">
    <property type="term" value="F:site-specific DNA-methyltransferase (adenine-specific) activity"/>
    <property type="evidence" value="ECO:0007669"/>
    <property type="project" value="UniProtKB-EC"/>
</dbReference>
<evidence type="ECO:0000256" key="5">
    <source>
        <dbReference type="ARBA" id="ARBA00047942"/>
    </source>
</evidence>
<comment type="catalytic activity">
    <reaction evidence="5">
        <text>a 2'-deoxyadenosine in DNA + S-adenosyl-L-methionine = an N(6)-methyl-2'-deoxyadenosine in DNA + S-adenosyl-L-homocysteine + H(+)</text>
        <dbReference type="Rhea" id="RHEA:15197"/>
        <dbReference type="Rhea" id="RHEA-COMP:12418"/>
        <dbReference type="Rhea" id="RHEA-COMP:12419"/>
        <dbReference type="ChEBI" id="CHEBI:15378"/>
        <dbReference type="ChEBI" id="CHEBI:57856"/>
        <dbReference type="ChEBI" id="CHEBI:59789"/>
        <dbReference type="ChEBI" id="CHEBI:90615"/>
        <dbReference type="ChEBI" id="CHEBI:90616"/>
        <dbReference type="EC" id="2.1.1.72"/>
    </reaction>
</comment>
<proteinExistence type="predicted"/>
<evidence type="ECO:0000256" key="4">
    <source>
        <dbReference type="ARBA" id="ARBA00022691"/>
    </source>
</evidence>
<reference evidence="7" key="1">
    <citation type="submission" date="2015-05" db="EMBL/GenBank/DDBJ databases">
        <authorList>
            <person name="Rovetto F."/>
            <person name="Cocolin L."/>
            <person name="Illeghems K."/>
            <person name="Van Nieuwerburgh F."/>
            <person name="Houf K."/>
        </authorList>
    </citation>
    <scope>NUCLEOTIDE SEQUENCE [LARGE SCALE GENOMIC DNA]</scope>
    <source>
        <strain evidence="7">DU22</strain>
    </source>
</reference>
<dbReference type="AlphaFoldDB" id="A0A1C0BA98"/>
<dbReference type="PATRIC" id="fig|544718.51.peg.484"/>
<dbReference type="Gene3D" id="3.40.50.150">
    <property type="entry name" value="Vaccinia Virus protein VP39"/>
    <property type="match status" value="1"/>
</dbReference>
<gene>
    <name evidence="6" type="primary">fokIM</name>
    <name evidence="6" type="ORF">AAX29_00496</name>
</gene>
<keyword evidence="2 6" id="KW-0489">Methyltransferase</keyword>
<dbReference type="Pfam" id="PF02086">
    <property type="entry name" value="MethyltransfD12"/>
    <property type="match status" value="1"/>
</dbReference>
<dbReference type="InterPro" id="IPR029063">
    <property type="entry name" value="SAM-dependent_MTases_sf"/>
</dbReference>
<comment type="caution">
    <text evidence="6">The sequence shown here is derived from an EMBL/GenBank/DDBJ whole genome shotgun (WGS) entry which is preliminary data.</text>
</comment>
<keyword evidence="4" id="KW-0949">S-adenosyl-L-methionine</keyword>
<protein>
    <recommendedName>
        <fullName evidence="1">site-specific DNA-methyltransferase (adenine-specific)</fullName>
        <ecNumber evidence="1">2.1.1.72</ecNumber>
    </recommendedName>
</protein>
<dbReference type="EMBL" id="LCUJ01000001">
    <property type="protein sequence ID" value="OCM00492.1"/>
    <property type="molecule type" value="Genomic_DNA"/>
</dbReference>